<dbReference type="RefSeq" id="YP_009807161.1">
    <property type="nucleotide sequence ID" value="NC_048021.1"/>
</dbReference>
<dbReference type="KEGG" id="vg:54998037"/>
<dbReference type="GeneID" id="54998037"/>
<gene>
    <name evidence="1" type="primary">47</name>
    <name evidence="1" type="ORF">SEA_DAREDEVIL_47</name>
</gene>
<organism evidence="1 2">
    <name type="scientific">Gordonia phage Daredevil</name>
    <dbReference type="NCBI Taxonomy" id="2283286"/>
    <lineage>
        <taxon>Viruses</taxon>
        <taxon>Duplodnaviria</taxon>
        <taxon>Heunggongvirae</taxon>
        <taxon>Uroviricota</taxon>
        <taxon>Caudoviricetes</taxon>
        <taxon>Daredevilvirus</taxon>
        <taxon>Daredevilvirus daredevil</taxon>
    </lineage>
</organism>
<proteinExistence type="predicted"/>
<reference evidence="2" key="1">
    <citation type="submission" date="2018-07" db="EMBL/GenBank/DDBJ databases">
        <authorList>
            <person name="Quirk P.G."/>
            <person name="Krulwich T.A."/>
        </authorList>
    </citation>
    <scope>NUCLEOTIDE SEQUENCE [LARGE SCALE GENOMIC DNA]</scope>
</reference>
<name>A0A345MIQ3_9CAUD</name>
<dbReference type="EMBL" id="MH590603">
    <property type="protein sequence ID" value="AXH70434.1"/>
    <property type="molecule type" value="Genomic_DNA"/>
</dbReference>
<keyword evidence="2" id="KW-1185">Reference proteome</keyword>
<protein>
    <submittedName>
        <fullName evidence="1">Uncharacterized protein</fullName>
    </submittedName>
</protein>
<accession>A0A345MIQ3</accession>
<dbReference type="Proteomes" id="UP000257597">
    <property type="component" value="Segment"/>
</dbReference>
<evidence type="ECO:0000313" key="2">
    <source>
        <dbReference type="Proteomes" id="UP000257597"/>
    </source>
</evidence>
<evidence type="ECO:0000313" key="1">
    <source>
        <dbReference type="EMBL" id="AXH70434.1"/>
    </source>
</evidence>
<sequence length="60" mass="6448">MINPEDLKSGTIHELSSALADIDSLAQLAVESLDGEIEHLAEIAYAAVDELQDAIQARRS</sequence>